<dbReference type="Pfam" id="PF02687">
    <property type="entry name" value="FtsX"/>
    <property type="match status" value="2"/>
</dbReference>
<keyword evidence="2" id="KW-1003">Cell membrane</keyword>
<evidence type="ECO:0000256" key="5">
    <source>
        <dbReference type="ARBA" id="ARBA00023136"/>
    </source>
</evidence>
<dbReference type="RefSeq" id="WP_189161192.1">
    <property type="nucleotide sequence ID" value="NZ_BMNT01000002.1"/>
</dbReference>
<evidence type="ECO:0000259" key="8">
    <source>
        <dbReference type="Pfam" id="PF02687"/>
    </source>
</evidence>
<name>A0A917VCH8_9ACTN</name>
<dbReference type="PANTHER" id="PTHR30572:SF4">
    <property type="entry name" value="ABC TRANSPORTER PERMEASE YTRF"/>
    <property type="match status" value="1"/>
</dbReference>
<accession>A0A917VCH8</accession>
<feature type="domain" description="ABC3 transporter permease C-terminal" evidence="8">
    <location>
        <begin position="617"/>
        <end position="723"/>
    </location>
</feature>
<gene>
    <name evidence="9" type="ORF">GCM10007964_04060</name>
</gene>
<keyword evidence="5 7" id="KW-0472">Membrane</keyword>
<dbReference type="PANTHER" id="PTHR30572">
    <property type="entry name" value="MEMBRANE COMPONENT OF TRANSPORTER-RELATED"/>
    <property type="match status" value="1"/>
</dbReference>
<evidence type="ECO:0000256" key="2">
    <source>
        <dbReference type="ARBA" id="ARBA00022475"/>
    </source>
</evidence>
<keyword evidence="10" id="KW-1185">Reference proteome</keyword>
<evidence type="ECO:0000256" key="6">
    <source>
        <dbReference type="ARBA" id="ARBA00038076"/>
    </source>
</evidence>
<evidence type="ECO:0000256" key="4">
    <source>
        <dbReference type="ARBA" id="ARBA00022989"/>
    </source>
</evidence>
<feature type="transmembrane region" description="Helical" evidence="7">
    <location>
        <begin position="697"/>
        <end position="717"/>
    </location>
</feature>
<feature type="transmembrane region" description="Helical" evidence="7">
    <location>
        <begin position="847"/>
        <end position="878"/>
    </location>
</feature>
<sequence length="923" mass="96791">MIRLAASRLRHRAGRALVLLLGLLVAATGFTVLTGTAETQRLELVGTVKQNYRAQYDILVRPKGTTTDLERSANLVRANYLSGIHGGITEAQLDRIRKLDGIEVAAPIAMIGYMTGNGYVDLPVTDLMGAGDRTLLRVDRTRVADRGLTRIPYAPQYAYLTRRPLAHSAAGGAQLEHTSEEVAPGEHVAVGTSLYWPRLAPPSGPFPFDHGPAASAWSTANGRGDGLPDKIGRGRPGEASIMLEQEFPLLLAAIDPAAEAELAGLDTAMVDGRYLDPAQDTPRGEIPLIAAARPYADQQDELVISRLPAQAARKVVAGLPAKALRSYVTGQTGPVVKRVTVEADRFYADMLRTWQHPVSSAAMQQYVAMTRYWTAGPVMYRRSADGRVTPVPVTNDPKVWQDPFLAAVVPELGKAGSAPIGSADTQFRRLELRTMGGDVVRDNAMLVVGRFDPERLPGFSALSSLPMETYNPPSVVPGDDRANALLKGRSLLPDDNLAGYLQPSPLLLTDLGGLRKVARFSQGGQLAKAPLSVIRVRVKGVTGPDAVSRERISQVARDIVAATGLDVDITLGSSPTPVTVDLPAGSYGRPALTVKEGWVNKGVAYRILYEADRKSLILFVLILAVCGLFAVNAASAAVRADRAQLGVLACLGWSRRKLFGTVLTETGVIGLLAGLLSAGVAVLLSSWSGLQVSMPRALLAVPAAVVLALLAGLVPAWRASAVPPIEAVRPAVRVTRRARSPRGVTGLAVAGLTRVPGRTLLGATTLLVCVSALTVLLGVTYGFRGRVVGSLLGDAIVVQARPADYAATAVMFALGALAVADVLYLSVRERDTELAALRATGWRSRSLARLVLSEGAFIGLLGGVAGACAGLAATAALAGSVPPAVIAGALGAGALAVLLAVLASALPAMLVQRLPLAAILAQG</sequence>
<feature type="transmembrane region" description="Helical" evidence="7">
    <location>
        <begin position="803"/>
        <end position="827"/>
    </location>
</feature>
<evidence type="ECO:0000256" key="3">
    <source>
        <dbReference type="ARBA" id="ARBA00022692"/>
    </source>
</evidence>
<dbReference type="GO" id="GO:0022857">
    <property type="term" value="F:transmembrane transporter activity"/>
    <property type="evidence" value="ECO:0007669"/>
    <property type="project" value="TreeGrafter"/>
</dbReference>
<dbReference type="AlphaFoldDB" id="A0A917VCH8"/>
<dbReference type="InterPro" id="IPR050250">
    <property type="entry name" value="Macrolide_Exporter_MacB"/>
</dbReference>
<evidence type="ECO:0000256" key="1">
    <source>
        <dbReference type="ARBA" id="ARBA00004651"/>
    </source>
</evidence>
<organism evidence="9 10">
    <name type="scientific">Sphaerisporangium melleum</name>
    <dbReference type="NCBI Taxonomy" id="321316"/>
    <lineage>
        <taxon>Bacteria</taxon>
        <taxon>Bacillati</taxon>
        <taxon>Actinomycetota</taxon>
        <taxon>Actinomycetes</taxon>
        <taxon>Streptosporangiales</taxon>
        <taxon>Streptosporangiaceae</taxon>
        <taxon>Sphaerisporangium</taxon>
    </lineage>
</organism>
<proteinExistence type="inferred from homology"/>
<protein>
    <recommendedName>
        <fullName evidence="8">ABC3 transporter permease C-terminal domain-containing protein</fullName>
    </recommendedName>
</protein>
<feature type="transmembrane region" description="Helical" evidence="7">
    <location>
        <begin position="616"/>
        <end position="638"/>
    </location>
</feature>
<dbReference type="InterPro" id="IPR003838">
    <property type="entry name" value="ABC3_permease_C"/>
</dbReference>
<dbReference type="GO" id="GO:0005886">
    <property type="term" value="C:plasma membrane"/>
    <property type="evidence" value="ECO:0007669"/>
    <property type="project" value="UniProtKB-SubCell"/>
</dbReference>
<keyword evidence="3 7" id="KW-0812">Transmembrane</keyword>
<reference evidence="9" key="1">
    <citation type="journal article" date="2014" name="Int. J. Syst. Evol. Microbiol.">
        <title>Complete genome sequence of Corynebacterium casei LMG S-19264T (=DSM 44701T), isolated from a smear-ripened cheese.</title>
        <authorList>
            <consortium name="US DOE Joint Genome Institute (JGI-PGF)"/>
            <person name="Walter F."/>
            <person name="Albersmeier A."/>
            <person name="Kalinowski J."/>
            <person name="Ruckert C."/>
        </authorList>
    </citation>
    <scope>NUCLEOTIDE SEQUENCE</scope>
    <source>
        <strain evidence="9">JCM 13064</strain>
    </source>
</reference>
<reference evidence="9" key="2">
    <citation type="submission" date="2020-09" db="EMBL/GenBank/DDBJ databases">
        <authorList>
            <person name="Sun Q."/>
            <person name="Ohkuma M."/>
        </authorList>
    </citation>
    <scope>NUCLEOTIDE SEQUENCE</scope>
    <source>
        <strain evidence="9">JCM 13064</strain>
    </source>
</reference>
<dbReference type="Proteomes" id="UP000645217">
    <property type="component" value="Unassembled WGS sequence"/>
</dbReference>
<comment type="similarity">
    <text evidence="6">Belongs to the ABC-4 integral membrane protein family.</text>
</comment>
<dbReference type="EMBL" id="BMNT01000002">
    <property type="protein sequence ID" value="GGK64195.1"/>
    <property type="molecule type" value="Genomic_DNA"/>
</dbReference>
<feature type="domain" description="ABC3 transporter permease C-terminal" evidence="8">
    <location>
        <begin position="807"/>
        <end position="909"/>
    </location>
</feature>
<evidence type="ECO:0000313" key="9">
    <source>
        <dbReference type="EMBL" id="GGK64195.1"/>
    </source>
</evidence>
<feature type="transmembrane region" description="Helical" evidence="7">
    <location>
        <begin position="760"/>
        <end position="783"/>
    </location>
</feature>
<feature type="transmembrane region" description="Helical" evidence="7">
    <location>
        <begin position="884"/>
        <end position="906"/>
    </location>
</feature>
<comment type="subcellular location">
    <subcellularLocation>
        <location evidence="1">Cell membrane</location>
        <topology evidence="1">Multi-pass membrane protein</topology>
    </subcellularLocation>
</comment>
<feature type="transmembrane region" description="Helical" evidence="7">
    <location>
        <begin position="658"/>
        <end position="685"/>
    </location>
</feature>
<comment type="caution">
    <text evidence="9">The sequence shown here is derived from an EMBL/GenBank/DDBJ whole genome shotgun (WGS) entry which is preliminary data.</text>
</comment>
<evidence type="ECO:0000256" key="7">
    <source>
        <dbReference type="SAM" id="Phobius"/>
    </source>
</evidence>
<evidence type="ECO:0000313" key="10">
    <source>
        <dbReference type="Proteomes" id="UP000645217"/>
    </source>
</evidence>
<keyword evidence="4 7" id="KW-1133">Transmembrane helix</keyword>